<dbReference type="OrthoDB" id="47603at2"/>
<evidence type="ECO:0000313" key="2">
    <source>
        <dbReference type="Proteomes" id="UP000006346"/>
    </source>
</evidence>
<proteinExistence type="predicted"/>
<dbReference type="Gene3D" id="2.60.320.10">
    <property type="entry name" value="N-utilization substance G protein NusG, insert domain"/>
    <property type="match status" value="1"/>
</dbReference>
<dbReference type="HOGENOM" id="CLU_130936_1_2_9"/>
<gene>
    <name evidence="1" type="ordered locus">Desor_3832</name>
</gene>
<name>G7W9F3_DESOD</name>
<dbReference type="eggNOG" id="COG5341">
    <property type="taxonomic scope" value="Bacteria"/>
</dbReference>
<reference evidence="1 2" key="2">
    <citation type="journal article" date="2012" name="J. Bacteriol.">
        <title>Complete genome sequences of Desulfosporosinus orientis DSM765T, Desulfosporosinus youngiae DSM17734T, Desulfosporosinus meridiei DSM13257T, and Desulfosporosinus acidiphilus DSM22704T.</title>
        <authorList>
            <person name="Pester M."/>
            <person name="Brambilla E."/>
            <person name="Alazard D."/>
            <person name="Rattei T."/>
            <person name="Weinmaier T."/>
            <person name="Han J."/>
            <person name="Lucas S."/>
            <person name="Lapidus A."/>
            <person name="Cheng J.F."/>
            <person name="Goodwin L."/>
            <person name="Pitluck S."/>
            <person name="Peters L."/>
            <person name="Ovchinnikova G."/>
            <person name="Teshima H."/>
            <person name="Detter J.C."/>
            <person name="Han C.S."/>
            <person name="Tapia R."/>
            <person name="Land M.L."/>
            <person name="Hauser L."/>
            <person name="Kyrpides N.C."/>
            <person name="Ivanova N.N."/>
            <person name="Pagani I."/>
            <person name="Huntmann M."/>
            <person name="Wei C.L."/>
            <person name="Davenport K.W."/>
            <person name="Daligault H."/>
            <person name="Chain P.S."/>
            <person name="Chen A."/>
            <person name="Mavromatis K."/>
            <person name="Markowitz V."/>
            <person name="Szeto E."/>
            <person name="Mikhailova N."/>
            <person name="Pati A."/>
            <person name="Wagner M."/>
            <person name="Woyke T."/>
            <person name="Ollivier B."/>
            <person name="Klenk H.P."/>
            <person name="Spring S."/>
            <person name="Loy A."/>
        </authorList>
    </citation>
    <scope>NUCLEOTIDE SEQUENCE [LARGE SCALE GENOMIC DNA]</scope>
    <source>
        <strain evidence="2">ATCC 19365 / DSM 765 / NCIMB 8382 / VKM B-1628</strain>
    </source>
</reference>
<evidence type="ECO:0000313" key="1">
    <source>
        <dbReference type="EMBL" id="AET69290.1"/>
    </source>
</evidence>
<dbReference type="Pfam" id="PF07009">
    <property type="entry name" value="NusG_II"/>
    <property type="match status" value="1"/>
</dbReference>
<dbReference type="RefSeq" id="WP_014186097.1">
    <property type="nucleotide sequence ID" value="NC_016584.1"/>
</dbReference>
<protein>
    <submittedName>
        <fullName evidence="1">Uncharacterized protein</fullName>
    </submittedName>
</protein>
<organism evidence="1 2">
    <name type="scientific">Desulfosporosinus orientis (strain ATCC 19365 / DSM 765 / NCIMB 8382 / VKM B-1628 / Singapore I)</name>
    <name type="common">Desulfotomaculum orientis</name>
    <dbReference type="NCBI Taxonomy" id="768706"/>
    <lineage>
        <taxon>Bacteria</taxon>
        <taxon>Bacillati</taxon>
        <taxon>Bacillota</taxon>
        <taxon>Clostridia</taxon>
        <taxon>Eubacteriales</taxon>
        <taxon>Desulfitobacteriaceae</taxon>
        <taxon>Desulfosporosinus</taxon>
    </lineage>
</organism>
<dbReference type="InterPro" id="IPR038690">
    <property type="entry name" value="NusG_2_sf"/>
</dbReference>
<keyword evidence="2" id="KW-1185">Reference proteome</keyword>
<dbReference type="PATRIC" id="fig|768706.3.peg.3877"/>
<dbReference type="AlphaFoldDB" id="G7W9F3"/>
<dbReference type="EMBL" id="CP003108">
    <property type="protein sequence ID" value="AET69290.1"/>
    <property type="molecule type" value="Genomic_DNA"/>
</dbReference>
<sequence>MVSVGEFLVLILGAVAATSLGNRGASYEITVDGKKVASGKLNSMSKKQINVPVKKGTAKVIMENGTLYVPRMDKHLCPKGICTSMGAISQPGQSIVCIPTKMVVRII</sequence>
<dbReference type="KEGG" id="dor:Desor_3832"/>
<reference evidence="2" key="1">
    <citation type="submission" date="2011-11" db="EMBL/GenBank/DDBJ databases">
        <title>Complete sequence of Desulfosporosinus orientis DSM 765.</title>
        <authorList>
            <person name="Lucas S."/>
            <person name="Han J."/>
            <person name="Lapidus A."/>
            <person name="Cheng J.-F."/>
            <person name="Goodwin L."/>
            <person name="Pitluck S."/>
            <person name="Peters L."/>
            <person name="Ovchinnikova G."/>
            <person name="Teshima H."/>
            <person name="Detter J.C."/>
            <person name="Han C."/>
            <person name="Tapia R."/>
            <person name="Land M."/>
            <person name="Hauser L."/>
            <person name="Kyrpides N."/>
            <person name="Ivanova N."/>
            <person name="Pagani I."/>
            <person name="Pester M."/>
            <person name="Spring S."/>
            <person name="Ollivier B."/>
            <person name="Rattei T."/>
            <person name="Klenk H.-P."/>
            <person name="Wagner M."/>
            <person name="Loy A."/>
            <person name="Woyke T."/>
        </authorList>
    </citation>
    <scope>NUCLEOTIDE SEQUENCE [LARGE SCALE GENOMIC DNA]</scope>
    <source>
        <strain evidence="2">ATCC 19365 / DSM 765 / NCIMB 8382 / VKM B-1628</strain>
    </source>
</reference>
<accession>G7W9F3</accession>
<dbReference type="Proteomes" id="UP000006346">
    <property type="component" value="Chromosome"/>
</dbReference>
<dbReference type="STRING" id="768706.Desor_3832"/>